<dbReference type="InterPro" id="IPR052055">
    <property type="entry name" value="Hepadnavirus_pol/RT"/>
</dbReference>
<dbReference type="PANTHER" id="PTHR33050">
    <property type="entry name" value="REVERSE TRANSCRIPTASE DOMAIN-CONTAINING PROTEIN"/>
    <property type="match status" value="1"/>
</dbReference>
<dbReference type="EMBL" id="JANEYF010003330">
    <property type="protein sequence ID" value="KAJ8937225.1"/>
    <property type="molecule type" value="Genomic_DNA"/>
</dbReference>
<proteinExistence type="predicted"/>
<protein>
    <recommendedName>
        <fullName evidence="3">RNase H type-1 domain-containing protein</fullName>
    </recommendedName>
</protein>
<reference evidence="1" key="1">
    <citation type="journal article" date="2023" name="Insect Mol. Biol.">
        <title>Genome sequencing provides insights into the evolution of gene families encoding plant cell wall-degrading enzymes in longhorned beetles.</title>
        <authorList>
            <person name="Shin N.R."/>
            <person name="Okamura Y."/>
            <person name="Kirsch R."/>
            <person name="Pauchet Y."/>
        </authorList>
    </citation>
    <scope>NUCLEOTIDE SEQUENCE</scope>
    <source>
        <strain evidence="1">RBIC_L_NR</strain>
    </source>
</reference>
<dbReference type="AlphaFoldDB" id="A0AAV8XF93"/>
<sequence>MKFELQWWYQTLSQNIGITIVTGRHFVLEIFSDASLTAWGGFCNNRATHGFWHPKDMGRHINYLELLAAFNALRSFASGFCNCSILLRLDNITATACIYRMGSVRFKSLNDITRQIWLWCESKNIFVVASYINTKQNIQADRESRNLSIETEYELSDSAFHEICYRFGTPSIDLFATLLNAKYRRYISWKPDPSALTIDAFTLPWKGEFFYAFPPFIMIIIFLNARFQSGDSYSTLNSQHAAIVLIFAVNNSDKAFLKRFLKGIYNQKPSKPRYQTTWDP</sequence>
<dbReference type="CDD" id="cd09275">
    <property type="entry name" value="RNase_HI_RT_DIRS1"/>
    <property type="match status" value="1"/>
</dbReference>
<organism evidence="1 2">
    <name type="scientific">Rhamnusium bicolor</name>
    <dbReference type="NCBI Taxonomy" id="1586634"/>
    <lineage>
        <taxon>Eukaryota</taxon>
        <taxon>Metazoa</taxon>
        <taxon>Ecdysozoa</taxon>
        <taxon>Arthropoda</taxon>
        <taxon>Hexapoda</taxon>
        <taxon>Insecta</taxon>
        <taxon>Pterygota</taxon>
        <taxon>Neoptera</taxon>
        <taxon>Endopterygota</taxon>
        <taxon>Coleoptera</taxon>
        <taxon>Polyphaga</taxon>
        <taxon>Cucujiformia</taxon>
        <taxon>Chrysomeloidea</taxon>
        <taxon>Cerambycidae</taxon>
        <taxon>Lepturinae</taxon>
        <taxon>Rhagiini</taxon>
        <taxon>Rhamnusium</taxon>
    </lineage>
</organism>
<dbReference type="Proteomes" id="UP001162156">
    <property type="component" value="Unassembled WGS sequence"/>
</dbReference>
<keyword evidence="2" id="KW-1185">Reference proteome</keyword>
<evidence type="ECO:0000313" key="2">
    <source>
        <dbReference type="Proteomes" id="UP001162156"/>
    </source>
</evidence>
<comment type="caution">
    <text evidence="1">The sequence shown here is derived from an EMBL/GenBank/DDBJ whole genome shotgun (WGS) entry which is preliminary data.</text>
</comment>
<accession>A0AAV8XF93</accession>
<evidence type="ECO:0000313" key="1">
    <source>
        <dbReference type="EMBL" id="KAJ8937225.1"/>
    </source>
</evidence>
<gene>
    <name evidence="1" type="ORF">NQ314_011980</name>
</gene>
<dbReference type="PANTHER" id="PTHR33050:SF7">
    <property type="entry name" value="RIBONUCLEASE H"/>
    <property type="match status" value="1"/>
</dbReference>
<evidence type="ECO:0008006" key="3">
    <source>
        <dbReference type="Google" id="ProtNLM"/>
    </source>
</evidence>
<name>A0AAV8XF93_9CUCU</name>